<dbReference type="RefSeq" id="WP_153759678.1">
    <property type="nucleotide sequence ID" value="NZ_CP045851.1"/>
</dbReference>
<evidence type="ECO:0000313" key="2">
    <source>
        <dbReference type="EMBL" id="QGG95571.1"/>
    </source>
</evidence>
<keyword evidence="3" id="KW-1185">Reference proteome</keyword>
<dbReference type="KEGG" id="atq:GH723_10960"/>
<evidence type="ECO:0000313" key="3">
    <source>
        <dbReference type="Proteomes" id="UP000334019"/>
    </source>
</evidence>
<dbReference type="AlphaFoldDB" id="A0A5Q2RLX5"/>
<dbReference type="EMBL" id="CP045851">
    <property type="protein sequence ID" value="QGG95571.1"/>
    <property type="molecule type" value="Genomic_DNA"/>
</dbReference>
<gene>
    <name evidence="2" type="ORF">GH723_10960</name>
</gene>
<dbReference type="Pfam" id="PF01842">
    <property type="entry name" value="ACT"/>
    <property type="match status" value="1"/>
</dbReference>
<accession>A0A5Q2RLX5</accession>
<dbReference type="PROSITE" id="PS51671">
    <property type="entry name" value="ACT"/>
    <property type="match status" value="1"/>
</dbReference>
<reference evidence="2 3" key="1">
    <citation type="submission" date="2019-11" db="EMBL/GenBank/DDBJ databases">
        <authorList>
            <person name="He Y."/>
        </authorList>
    </citation>
    <scope>NUCLEOTIDE SEQUENCE [LARGE SCALE GENOMIC DNA]</scope>
    <source>
        <strain evidence="2 3">SCSIO 58843</strain>
    </source>
</reference>
<dbReference type="InterPro" id="IPR045865">
    <property type="entry name" value="ACT-like_dom_sf"/>
</dbReference>
<dbReference type="Proteomes" id="UP000334019">
    <property type="component" value="Chromosome"/>
</dbReference>
<organism evidence="2 3">
    <name type="scientific">Actinomarinicola tropica</name>
    <dbReference type="NCBI Taxonomy" id="2789776"/>
    <lineage>
        <taxon>Bacteria</taxon>
        <taxon>Bacillati</taxon>
        <taxon>Actinomycetota</taxon>
        <taxon>Acidimicrobiia</taxon>
        <taxon>Acidimicrobiales</taxon>
        <taxon>Iamiaceae</taxon>
        <taxon>Actinomarinicola</taxon>
    </lineage>
</organism>
<dbReference type="InterPro" id="IPR002912">
    <property type="entry name" value="ACT_dom"/>
</dbReference>
<sequence length="230" mass="24235">METYVVRLWLADRPGALGAVTSRIGAVGGSVVGIEILERGAGRAIDELVVELPGDHLLDLLAKEIGQVDGVDVELIQPIEGAVHDPRLDALETAAVLVGAGTPDDLLDALSVHARRTIGASWAAVVDLEEGAVWVTDGDCPPSAWLTAFVEGTRMVAPDEAAPEDVAWAPLPASGVALLLGRSGTAFRALERRHVAALARIADTRFRDLAQRRSRTWHPATADAGVGRLN</sequence>
<protein>
    <recommendedName>
        <fullName evidence="1">ACT domain-containing protein</fullName>
    </recommendedName>
</protein>
<feature type="domain" description="ACT" evidence="1">
    <location>
        <begin position="5"/>
        <end position="78"/>
    </location>
</feature>
<evidence type="ECO:0000259" key="1">
    <source>
        <dbReference type="PROSITE" id="PS51671"/>
    </source>
</evidence>
<proteinExistence type="predicted"/>
<name>A0A5Q2RLX5_9ACTN</name>
<dbReference type="SUPFAM" id="SSF55021">
    <property type="entry name" value="ACT-like"/>
    <property type="match status" value="1"/>
</dbReference>